<proteinExistence type="predicted"/>
<dbReference type="SMART" id="SM00671">
    <property type="entry name" value="SEL1"/>
    <property type="match status" value="3"/>
</dbReference>
<evidence type="ECO:0000313" key="3">
    <source>
        <dbReference type="Proteomes" id="UP000017813"/>
    </source>
</evidence>
<feature type="signal peptide" evidence="1">
    <location>
        <begin position="1"/>
        <end position="21"/>
    </location>
</feature>
<gene>
    <name evidence="2" type="ORF">HMPREF9021_00529</name>
</gene>
<dbReference type="HOGENOM" id="CLU_000288_36_10_4"/>
<keyword evidence="3" id="KW-1185">Reference proteome</keyword>
<comment type="caution">
    <text evidence="2">The sequence shown here is derived from an EMBL/GenBank/DDBJ whole genome shotgun (WGS) entry which is preliminary data.</text>
</comment>
<keyword evidence="1" id="KW-0732">Signal</keyword>
<dbReference type="RefSeq" id="WP_002641317.1">
    <property type="nucleotide sequence ID" value="NZ_CP019448.1"/>
</dbReference>
<accession>V9HLS8</accession>
<name>V9HLS8_9NEIS</name>
<dbReference type="Gene3D" id="1.25.40.10">
    <property type="entry name" value="Tetratricopeptide repeat domain"/>
    <property type="match status" value="1"/>
</dbReference>
<protein>
    <recommendedName>
        <fullName evidence="4">Sel1 repeat protein</fullName>
    </recommendedName>
</protein>
<evidence type="ECO:0000256" key="1">
    <source>
        <dbReference type="SAM" id="SignalP"/>
    </source>
</evidence>
<dbReference type="EMBL" id="ADCY02000008">
    <property type="protein sequence ID" value="EFG31261.1"/>
    <property type="molecule type" value="Genomic_DNA"/>
</dbReference>
<dbReference type="Pfam" id="PF08238">
    <property type="entry name" value="Sel1"/>
    <property type="match status" value="3"/>
</dbReference>
<dbReference type="eggNOG" id="COG0790">
    <property type="taxonomic scope" value="Bacteria"/>
</dbReference>
<evidence type="ECO:0008006" key="4">
    <source>
        <dbReference type="Google" id="ProtNLM"/>
    </source>
</evidence>
<evidence type="ECO:0000313" key="2">
    <source>
        <dbReference type="EMBL" id="EFG31261.1"/>
    </source>
</evidence>
<dbReference type="OrthoDB" id="80091at2"/>
<dbReference type="InterPro" id="IPR052945">
    <property type="entry name" value="Mitotic_Regulator"/>
</dbReference>
<dbReference type="PANTHER" id="PTHR43628:SF1">
    <property type="entry name" value="CHITIN SYNTHASE REGULATORY FACTOR 2-RELATED"/>
    <property type="match status" value="1"/>
</dbReference>
<dbReference type="KEGG" id="smur:BWP33_10615"/>
<dbReference type="PROSITE" id="PS51257">
    <property type="entry name" value="PROKAR_LIPOPROTEIN"/>
    <property type="match status" value="1"/>
</dbReference>
<feature type="chain" id="PRO_5030178977" description="Sel1 repeat protein" evidence="1">
    <location>
        <begin position="22"/>
        <end position="200"/>
    </location>
</feature>
<dbReference type="InterPro" id="IPR011990">
    <property type="entry name" value="TPR-like_helical_dom_sf"/>
</dbReference>
<sequence>MILLNKKLMVLMCMAMLSACGCTPISKKQPDLSTQNNQNTANLETAINAYQQKNYATALTQFQMADSAGNKIAPRYLGLLYLHGYGVKKDEKLAFSQFQRAAQYGDVGGQYWLAYCYENGIGTSQDLTLAKQYYVQSAQRADYSAAPALFALGRWYEKGVSGKVDKNRAANYYQLAAATGYTEAQDALKKLNLDTVKTIK</sequence>
<reference evidence="2 3" key="2">
    <citation type="submission" date="2011-10" db="EMBL/GenBank/DDBJ databases">
        <title>The Genome Sequence of Simonsiella muelleri ATCC 29453.</title>
        <authorList>
            <consortium name="The Broad Institute Genome Sequencing Platform"/>
            <consortium name="The Broad Institute Genome Sequencing Center for Infectious Disease"/>
            <person name="Earl A."/>
            <person name="Ward D."/>
            <person name="Feldgarden M."/>
            <person name="Gevers D."/>
            <person name="Izard J."/>
            <person name="Baranova O.V."/>
            <person name="Blanton J.M."/>
            <person name="Tanner A.C."/>
            <person name="Dewhirst F."/>
            <person name="Young S.K."/>
            <person name="Zeng Q."/>
            <person name="Gargeya S."/>
            <person name="Fitzgerald M."/>
            <person name="Haas B."/>
            <person name="Abouelleil A."/>
            <person name="Alvarado L."/>
            <person name="Arachchi H.M."/>
            <person name="Berlin A."/>
            <person name="Brown A."/>
            <person name="Chapman S.B."/>
            <person name="Chen Z."/>
            <person name="Dunbar C."/>
            <person name="Freedman E."/>
            <person name="Gearin G."/>
            <person name="Goldberg J."/>
            <person name="Griggs A."/>
            <person name="Gujja S."/>
            <person name="Heiman D."/>
            <person name="Howarth C."/>
            <person name="Larson L."/>
            <person name="Lui A."/>
            <person name="MacDonald P.J.P."/>
            <person name="Montmayeur A."/>
            <person name="Murphy C."/>
            <person name="Neiman D."/>
            <person name="Pearson M."/>
            <person name="Priest M."/>
            <person name="Roberts A."/>
            <person name="Saif S."/>
            <person name="Shea T."/>
            <person name="Shenoy N."/>
            <person name="Sisk P."/>
            <person name="Stolte C."/>
            <person name="Sykes S."/>
            <person name="Wortman J."/>
            <person name="Nusbaum C."/>
            <person name="Birren B."/>
        </authorList>
    </citation>
    <scope>NUCLEOTIDE SEQUENCE [LARGE SCALE GENOMIC DNA]</scope>
    <source>
        <strain evidence="2 3">ATCC 29453</strain>
    </source>
</reference>
<dbReference type="PANTHER" id="PTHR43628">
    <property type="entry name" value="ACTIVATOR OF C KINASE PROTEIN 1-RELATED"/>
    <property type="match status" value="1"/>
</dbReference>
<organism evidence="2 3">
    <name type="scientific">Simonsiella muelleri ATCC 29453</name>
    <dbReference type="NCBI Taxonomy" id="641147"/>
    <lineage>
        <taxon>Bacteria</taxon>
        <taxon>Pseudomonadati</taxon>
        <taxon>Pseudomonadota</taxon>
        <taxon>Betaproteobacteria</taxon>
        <taxon>Neisseriales</taxon>
        <taxon>Neisseriaceae</taxon>
        <taxon>Simonsiella</taxon>
    </lineage>
</organism>
<dbReference type="AlphaFoldDB" id="V9HLS8"/>
<dbReference type="Proteomes" id="UP000017813">
    <property type="component" value="Unassembled WGS sequence"/>
</dbReference>
<dbReference type="InterPro" id="IPR006597">
    <property type="entry name" value="Sel1-like"/>
</dbReference>
<reference evidence="2 3" key="1">
    <citation type="submission" date="2010-03" db="EMBL/GenBank/DDBJ databases">
        <authorList>
            <consortium name="The Broad Institute Genome Sequencing Platform"/>
            <person name="Ward D."/>
            <person name="Earl A."/>
            <person name="Feldgarden M."/>
            <person name="Gevers D."/>
            <person name="Young S."/>
            <person name="Zeng Q."/>
            <person name="Koehrsen M."/>
            <person name="Alvarado L."/>
            <person name="Berlin A.M."/>
            <person name="Borenstein D."/>
            <person name="Chapman S.B."/>
            <person name="Chen Z."/>
            <person name="Engels R."/>
            <person name="Freedman E."/>
            <person name="Gellesch M."/>
            <person name="Goldberg J."/>
            <person name="Griggs A."/>
            <person name="Gujja S."/>
            <person name="Heilman E.R."/>
            <person name="Heiman D.I."/>
            <person name="Hepburn T.A."/>
            <person name="Howarth C."/>
            <person name="Jen D."/>
            <person name="Larson L."/>
            <person name="Mehta T."/>
            <person name="Park D."/>
            <person name="Pearson M."/>
            <person name="Richards J."/>
            <person name="Roberts A."/>
            <person name="Saif S."/>
            <person name="Shea T.D."/>
            <person name="Shenoy N."/>
            <person name="Sisk P."/>
            <person name="Stolte C."/>
            <person name="Sykes S.N."/>
            <person name="Walk T."/>
            <person name="White J."/>
            <person name="Yandava C."/>
            <person name="Izard J."/>
            <person name="Baranova O.V."/>
            <person name="Blanton J.M."/>
            <person name="Tanner A.C."/>
            <person name="Dewhirst F."/>
            <person name="Haas B."/>
            <person name="Nusbaum C."/>
            <person name="Birren B."/>
        </authorList>
    </citation>
    <scope>NUCLEOTIDE SEQUENCE [LARGE SCALE GENOMIC DNA]</scope>
    <source>
        <strain evidence="2 3">ATCC 29453</strain>
    </source>
</reference>
<dbReference type="SUPFAM" id="SSF81901">
    <property type="entry name" value="HCP-like"/>
    <property type="match status" value="1"/>
</dbReference>
<dbReference type="STRING" id="641147.HMPREF9021_00529"/>